<dbReference type="FunFam" id="1.10.630.10:FF:000018">
    <property type="entry name" value="Cytochrome P450 monooxygenase"/>
    <property type="match status" value="1"/>
</dbReference>
<gene>
    <name evidence="7" type="ORF">EJC50_16820</name>
</gene>
<dbReference type="PRINTS" id="PR00359">
    <property type="entry name" value="BP450"/>
</dbReference>
<keyword evidence="4" id="KW-0560">Oxidoreductase</keyword>
<evidence type="ECO:0000256" key="1">
    <source>
        <dbReference type="ARBA" id="ARBA00010617"/>
    </source>
</evidence>
<comment type="similarity">
    <text evidence="1">Belongs to the cytochrome P450 family.</text>
</comment>
<evidence type="ECO:0000256" key="6">
    <source>
        <dbReference type="ARBA" id="ARBA00023033"/>
    </source>
</evidence>
<sequence length="420" mass="47687">MSAHSHSQSSFAEKPDIASWFRRYSEPLHRNPYPFYSYLLEQEPIRFIEENGFWVISRYEDVNRILKDPTFVREHRNAMPGLYEEPPQQVVNEWKPVNDLLDNWMLLRDAPVHTRLRGLVSPAFTPRAMERLRQNIRNIAEHLADEMAEGNEAELISGFAFPLPVIVIAEMLGVPPEDRELFKGWSHTFARILEGGDQPPDFAGQAIGAAEEISVYFRDLIGEHKKAPKEDMISDLIHAKEQADALTEQELIATCVLLLVAGHETTVNLISNTMLALLDHPEQRALLLNQPKLIASTVEEGLRYEGPVQQTSRLAAADYSIGGQTIKQGQFVTVMLGAANRDPAQFQEPDRFLIERTPNRHLAFATGAHFCLGAPLARMEGEIALSVLMQKFPKMHFKDEYPNWRPNMLFRGLGTMQVQL</sequence>
<evidence type="ECO:0000256" key="3">
    <source>
        <dbReference type="ARBA" id="ARBA00022723"/>
    </source>
</evidence>
<evidence type="ECO:0000256" key="4">
    <source>
        <dbReference type="ARBA" id="ARBA00023002"/>
    </source>
</evidence>
<keyword evidence="2" id="KW-0349">Heme</keyword>
<proteinExistence type="inferred from homology"/>
<dbReference type="OrthoDB" id="9801155at2"/>
<organism evidence="7 8">
    <name type="scientific">Paenibacillus albus</name>
    <dbReference type="NCBI Taxonomy" id="2495582"/>
    <lineage>
        <taxon>Bacteria</taxon>
        <taxon>Bacillati</taxon>
        <taxon>Bacillota</taxon>
        <taxon>Bacilli</taxon>
        <taxon>Bacillales</taxon>
        <taxon>Paenibacillaceae</taxon>
        <taxon>Paenibacillus</taxon>
    </lineage>
</organism>
<evidence type="ECO:0000313" key="8">
    <source>
        <dbReference type="Proteomes" id="UP000272528"/>
    </source>
</evidence>
<reference evidence="8" key="1">
    <citation type="submission" date="2018-12" db="EMBL/GenBank/DDBJ databases">
        <title>Genome sequence of Peanibacillus sp.</title>
        <authorList>
            <person name="Subramani G."/>
            <person name="Srinivasan S."/>
            <person name="Kim M.K."/>
        </authorList>
    </citation>
    <scope>NUCLEOTIDE SEQUENCE [LARGE SCALE GENOMIC DNA]</scope>
    <source>
        <strain evidence="8">18JY67-1</strain>
    </source>
</reference>
<protein>
    <submittedName>
        <fullName evidence="7">Cytochrome P450</fullName>
    </submittedName>
</protein>
<evidence type="ECO:0000313" key="7">
    <source>
        <dbReference type="EMBL" id="AZN41148.1"/>
    </source>
</evidence>
<dbReference type="InterPro" id="IPR002397">
    <property type="entry name" value="Cyt_P450_B"/>
</dbReference>
<dbReference type="CDD" id="cd20625">
    <property type="entry name" value="CYP164-like"/>
    <property type="match status" value="1"/>
</dbReference>
<dbReference type="InterPro" id="IPR001128">
    <property type="entry name" value="Cyt_P450"/>
</dbReference>
<dbReference type="GO" id="GO:0004497">
    <property type="term" value="F:monooxygenase activity"/>
    <property type="evidence" value="ECO:0007669"/>
    <property type="project" value="UniProtKB-KW"/>
</dbReference>
<dbReference type="Gene3D" id="1.10.630.10">
    <property type="entry name" value="Cytochrome P450"/>
    <property type="match status" value="1"/>
</dbReference>
<dbReference type="PANTHER" id="PTHR46696">
    <property type="entry name" value="P450, PUTATIVE (EUROFUNG)-RELATED"/>
    <property type="match status" value="1"/>
</dbReference>
<keyword evidence="6" id="KW-0503">Monooxygenase</keyword>
<name>A0A3Q8X5Q9_9BACL</name>
<keyword evidence="3" id="KW-0479">Metal-binding</keyword>
<dbReference type="GO" id="GO:0005506">
    <property type="term" value="F:iron ion binding"/>
    <property type="evidence" value="ECO:0007669"/>
    <property type="project" value="InterPro"/>
</dbReference>
<keyword evidence="5" id="KW-0408">Iron</keyword>
<keyword evidence="8" id="KW-1185">Reference proteome</keyword>
<dbReference type="InterPro" id="IPR036396">
    <property type="entry name" value="Cyt_P450_sf"/>
</dbReference>
<dbReference type="RefSeq" id="WP_126016855.1">
    <property type="nucleotide sequence ID" value="NZ_CP034437.1"/>
</dbReference>
<accession>A0A3Q8X5Q9</accession>
<dbReference type="GO" id="GO:0020037">
    <property type="term" value="F:heme binding"/>
    <property type="evidence" value="ECO:0007669"/>
    <property type="project" value="InterPro"/>
</dbReference>
<dbReference type="Pfam" id="PF00067">
    <property type="entry name" value="p450"/>
    <property type="match status" value="2"/>
</dbReference>
<dbReference type="EMBL" id="CP034437">
    <property type="protein sequence ID" value="AZN41148.1"/>
    <property type="molecule type" value="Genomic_DNA"/>
</dbReference>
<dbReference type="AlphaFoldDB" id="A0A3Q8X5Q9"/>
<dbReference type="PANTHER" id="PTHR46696:SF1">
    <property type="entry name" value="CYTOCHROME P450 YJIB-RELATED"/>
    <property type="match status" value="1"/>
</dbReference>
<evidence type="ECO:0000256" key="2">
    <source>
        <dbReference type="ARBA" id="ARBA00022617"/>
    </source>
</evidence>
<evidence type="ECO:0000256" key="5">
    <source>
        <dbReference type="ARBA" id="ARBA00023004"/>
    </source>
</evidence>
<dbReference type="GO" id="GO:0016705">
    <property type="term" value="F:oxidoreductase activity, acting on paired donors, with incorporation or reduction of molecular oxygen"/>
    <property type="evidence" value="ECO:0007669"/>
    <property type="project" value="InterPro"/>
</dbReference>
<dbReference type="SUPFAM" id="SSF48264">
    <property type="entry name" value="Cytochrome P450"/>
    <property type="match status" value="1"/>
</dbReference>
<dbReference type="Proteomes" id="UP000272528">
    <property type="component" value="Chromosome"/>
</dbReference>
<dbReference type="KEGG" id="palb:EJC50_16820"/>